<dbReference type="OrthoDB" id="1924577at2759"/>
<dbReference type="EMBL" id="AZBU02000002">
    <property type="protein sequence ID" value="TKR95079.1"/>
    <property type="molecule type" value="Genomic_DNA"/>
</dbReference>
<evidence type="ECO:0000313" key="6">
    <source>
        <dbReference type="EMBL" id="TKR95079.1"/>
    </source>
</evidence>
<feature type="compositionally biased region" description="Acidic residues" evidence="4">
    <location>
        <begin position="158"/>
        <end position="177"/>
    </location>
</feature>
<dbReference type="PANTHER" id="PTHR13237">
    <property type="entry name" value="SOMETHING ABOUT SILENCING PROTEIN 10-RELATED"/>
    <property type="match status" value="1"/>
</dbReference>
<feature type="region of interest" description="Disordered" evidence="4">
    <location>
        <begin position="1"/>
        <end position="104"/>
    </location>
</feature>
<dbReference type="GO" id="GO:0032040">
    <property type="term" value="C:small-subunit processome"/>
    <property type="evidence" value="ECO:0007669"/>
    <property type="project" value="TreeGrafter"/>
</dbReference>
<evidence type="ECO:0000313" key="7">
    <source>
        <dbReference type="Proteomes" id="UP000298663"/>
    </source>
</evidence>
<dbReference type="AlphaFoldDB" id="A0A4U5PEX7"/>
<feature type="domain" description="Sas10 C-terminal" evidence="5">
    <location>
        <begin position="356"/>
        <end position="428"/>
    </location>
</feature>
<evidence type="ECO:0000256" key="4">
    <source>
        <dbReference type="SAM" id="MobiDB-lite"/>
    </source>
</evidence>
<reference evidence="6 7" key="2">
    <citation type="journal article" date="2019" name="G3 (Bethesda)">
        <title>Hybrid Assembly of the Genome of the Entomopathogenic Nematode Steinernema carpocapsae Identifies the X-Chromosome.</title>
        <authorList>
            <person name="Serra L."/>
            <person name="Macchietto M."/>
            <person name="Macias-Munoz A."/>
            <person name="McGill C.J."/>
            <person name="Rodriguez I.M."/>
            <person name="Rodriguez B."/>
            <person name="Murad R."/>
            <person name="Mortazavi A."/>
        </authorList>
    </citation>
    <scope>NUCLEOTIDE SEQUENCE [LARGE SCALE GENOMIC DNA]</scope>
    <source>
        <strain evidence="6 7">ALL</strain>
    </source>
</reference>
<dbReference type="Proteomes" id="UP000298663">
    <property type="component" value="Unassembled WGS sequence"/>
</dbReference>
<gene>
    <name evidence="6" type="ORF">L596_009295</name>
</gene>
<accession>A0A4U5PEX7</accession>
<reference evidence="6 7" key="1">
    <citation type="journal article" date="2015" name="Genome Biol.">
        <title>Comparative genomics of Steinernema reveals deeply conserved gene regulatory networks.</title>
        <authorList>
            <person name="Dillman A.R."/>
            <person name="Macchietto M."/>
            <person name="Porter C.F."/>
            <person name="Rogers A."/>
            <person name="Williams B."/>
            <person name="Antoshechkin I."/>
            <person name="Lee M.M."/>
            <person name="Goodwin Z."/>
            <person name="Lu X."/>
            <person name="Lewis E.E."/>
            <person name="Goodrich-Blair H."/>
            <person name="Stock S.P."/>
            <person name="Adams B.J."/>
            <person name="Sternberg P.W."/>
            <person name="Mortazavi A."/>
        </authorList>
    </citation>
    <scope>NUCLEOTIDE SEQUENCE [LARGE SCALE GENOMIC DNA]</scope>
    <source>
        <strain evidence="6 7">ALL</strain>
    </source>
</reference>
<dbReference type="Pfam" id="PF09368">
    <property type="entry name" value="Sas10"/>
    <property type="match status" value="1"/>
</dbReference>
<evidence type="ECO:0000256" key="3">
    <source>
        <dbReference type="ARBA" id="ARBA00023242"/>
    </source>
</evidence>
<keyword evidence="7" id="KW-1185">Reference proteome</keyword>
<comment type="subcellular location">
    <subcellularLocation>
        <location evidence="1">Nucleus</location>
    </subcellularLocation>
</comment>
<proteinExistence type="inferred from homology"/>
<organism evidence="6 7">
    <name type="scientific">Steinernema carpocapsae</name>
    <name type="common">Entomopathogenic nematode</name>
    <dbReference type="NCBI Taxonomy" id="34508"/>
    <lineage>
        <taxon>Eukaryota</taxon>
        <taxon>Metazoa</taxon>
        <taxon>Ecdysozoa</taxon>
        <taxon>Nematoda</taxon>
        <taxon>Chromadorea</taxon>
        <taxon>Rhabditida</taxon>
        <taxon>Tylenchina</taxon>
        <taxon>Panagrolaimomorpha</taxon>
        <taxon>Strongyloidoidea</taxon>
        <taxon>Steinernematidae</taxon>
        <taxon>Steinernema</taxon>
    </lineage>
</organism>
<name>A0A4U5PEX7_STECR</name>
<dbReference type="PANTHER" id="PTHR13237:SF8">
    <property type="entry name" value="SOMETHING ABOUT SILENCING PROTEIN 10"/>
    <property type="match status" value="1"/>
</dbReference>
<feature type="region of interest" description="Disordered" evidence="4">
    <location>
        <begin position="158"/>
        <end position="179"/>
    </location>
</feature>
<dbReference type="GO" id="GO:0000462">
    <property type="term" value="P:maturation of SSU-rRNA from tricistronic rRNA transcript (SSU-rRNA, 5.8S rRNA, LSU-rRNA)"/>
    <property type="evidence" value="ECO:0007669"/>
    <property type="project" value="TreeGrafter"/>
</dbReference>
<feature type="compositionally biased region" description="Acidic residues" evidence="4">
    <location>
        <begin position="64"/>
        <end position="95"/>
    </location>
</feature>
<comment type="similarity">
    <text evidence="2">Belongs to the SAS10 family.</text>
</comment>
<feature type="compositionally biased region" description="Basic residues" evidence="4">
    <location>
        <begin position="1"/>
        <end position="16"/>
    </location>
</feature>
<evidence type="ECO:0000259" key="5">
    <source>
        <dbReference type="Pfam" id="PF09368"/>
    </source>
</evidence>
<evidence type="ECO:0000256" key="1">
    <source>
        <dbReference type="ARBA" id="ARBA00004123"/>
    </source>
</evidence>
<keyword evidence="3" id="KW-0539">Nucleus</keyword>
<comment type="caution">
    <text evidence="6">The sequence shown here is derived from an EMBL/GenBank/DDBJ whole genome shotgun (WGS) entry which is preliminary data.</text>
</comment>
<sequence length="430" mass="48928">MGKRRGGQKQHKKLQHERKATADGNESDEIYDEVDRFNNDRNAISMDLTRRSKRPAVEEVLNVEGDDYSDDQEEVDGDFDDSDADDSDEEAEEADSLPNTNTWGKKRAEFYGSSYVDEDWGGVNASDEEAIDLEEEDALARQKKLDAALASIDYGDVEVQDGQDEEMEEDKEEENESSPEKLLVLFQAHRPEYESMVEEYKDKKALMKSTIAPIKKLIEAMGDEDFPLREELQAVVFLFASYFSCLLFYVHYVQSLPVEELGEVSKHPVIEQLMKLKKYLGEAENLIDFNERQFRKVCSAIEDGKQKTALKMLARIAGKLPAKPDRSAMKVGVVEDEFAEGNEEATGAGEEVVDGNEKRKITKEIEKNRGLTAKRKKNRKHSRIQKRVQFGKAVIKRRSQVPDVRREVDKYGGEARGIRASKVRSIKLKA</sequence>
<dbReference type="STRING" id="34508.A0A4U5PEX7"/>
<evidence type="ECO:0000256" key="2">
    <source>
        <dbReference type="ARBA" id="ARBA00010979"/>
    </source>
</evidence>
<dbReference type="InterPro" id="IPR018972">
    <property type="entry name" value="Sas10_C_dom"/>
</dbReference>
<protein>
    <recommendedName>
        <fullName evidence="5">Sas10 C-terminal domain-containing protein</fullName>
    </recommendedName>
</protein>